<name>A0ACC3CHJ7_PYRYE</name>
<evidence type="ECO:0000313" key="1">
    <source>
        <dbReference type="EMBL" id="KAK1869779.1"/>
    </source>
</evidence>
<reference evidence="1" key="1">
    <citation type="submission" date="2019-11" db="EMBL/GenBank/DDBJ databases">
        <title>Nori genome reveals adaptations in red seaweeds to the harsh intertidal environment.</title>
        <authorList>
            <person name="Wang D."/>
            <person name="Mao Y."/>
        </authorList>
    </citation>
    <scope>NUCLEOTIDE SEQUENCE</scope>
    <source>
        <tissue evidence="1">Gametophyte</tissue>
    </source>
</reference>
<organism evidence="1 2">
    <name type="scientific">Pyropia yezoensis</name>
    <name type="common">Susabi-nori</name>
    <name type="synonym">Porphyra yezoensis</name>
    <dbReference type="NCBI Taxonomy" id="2788"/>
    <lineage>
        <taxon>Eukaryota</taxon>
        <taxon>Rhodophyta</taxon>
        <taxon>Bangiophyceae</taxon>
        <taxon>Bangiales</taxon>
        <taxon>Bangiaceae</taxon>
        <taxon>Pyropia</taxon>
    </lineage>
</organism>
<evidence type="ECO:0000313" key="2">
    <source>
        <dbReference type="Proteomes" id="UP000798662"/>
    </source>
</evidence>
<proteinExistence type="predicted"/>
<protein>
    <submittedName>
        <fullName evidence="1">Uncharacterized protein</fullName>
    </submittedName>
</protein>
<sequence>MEEVPLPTEADLHAEAVALAPPPEWQVRSWEDLGETLEGRRSGLKVLRSAARAEAYRLSQRAGRSPKTAAAAPSPASANAAAVAAALVTMADHDAHFLLSFLRHAKFDAPAACARLRKFAGFMVNNPWTLAPDRAVLEETFGGRAGPLSLVPTPALGGERVLVLTIQRVRGLTPADMGSVFNRAIFWGLVCLLREPVAQLGGVCFVDDMAMMALSQLRLVGSEPNRYMWFMLQQILPLRLRGMHVFRQPAIFSLVWAIARTFIARKVQDRLQMYGQDTAKLIETVGAHAVPVSAGGTAVVTSDRTLTAMVKGIAATPWLNAAR</sequence>
<gene>
    <name evidence="1" type="ORF">I4F81_012245</name>
</gene>
<dbReference type="EMBL" id="CM020620">
    <property type="protein sequence ID" value="KAK1869779.1"/>
    <property type="molecule type" value="Genomic_DNA"/>
</dbReference>
<comment type="caution">
    <text evidence="1">The sequence shown here is derived from an EMBL/GenBank/DDBJ whole genome shotgun (WGS) entry which is preliminary data.</text>
</comment>
<accession>A0ACC3CHJ7</accession>
<dbReference type="Proteomes" id="UP000798662">
    <property type="component" value="Chromosome 3"/>
</dbReference>
<keyword evidence="2" id="KW-1185">Reference proteome</keyword>